<proteinExistence type="predicted"/>
<name>A0A5E7ZCG4_9SPHN</name>
<protein>
    <recommendedName>
        <fullName evidence="4">DUF2946 domain-containing protein</fullName>
    </recommendedName>
</protein>
<dbReference type="Proteomes" id="UP000326857">
    <property type="component" value="Unassembled WGS sequence"/>
</dbReference>
<dbReference type="AlphaFoldDB" id="A0A5E7ZCG4"/>
<feature type="region of interest" description="Disordered" evidence="1">
    <location>
        <begin position="107"/>
        <end position="127"/>
    </location>
</feature>
<sequence length="127" mass="12939">MAALAMKLLVPTGYMIANQSGHIAITLCPGAAPMPATAMDMGAPDHIMAGHAMPEHDPSMSHGKTELPCAFSGLSAQALASVDAVLLVAAIAFVVAIGVRPVRPPVHASAPHLRPPLRGPPTLLSTV</sequence>
<reference evidence="2 3" key="1">
    <citation type="submission" date="2019-09" db="EMBL/GenBank/DDBJ databases">
        <authorList>
            <person name="Dittami M. S."/>
        </authorList>
    </citation>
    <scope>NUCLEOTIDE SEQUENCE [LARGE SCALE GENOMIC DNA]</scope>
    <source>
        <strain evidence="2">SPHINGO391</strain>
    </source>
</reference>
<dbReference type="EMBL" id="CABVLI010000039">
    <property type="protein sequence ID" value="VVT15054.1"/>
    <property type="molecule type" value="Genomic_DNA"/>
</dbReference>
<evidence type="ECO:0000313" key="2">
    <source>
        <dbReference type="EMBL" id="VVT15054.1"/>
    </source>
</evidence>
<evidence type="ECO:0008006" key="4">
    <source>
        <dbReference type="Google" id="ProtNLM"/>
    </source>
</evidence>
<evidence type="ECO:0000256" key="1">
    <source>
        <dbReference type="SAM" id="MobiDB-lite"/>
    </source>
</evidence>
<gene>
    <name evidence="2" type="ORF">SPHINGO391_440298</name>
</gene>
<organism evidence="2 3">
    <name type="scientific">Sphingomonas aurantiaca</name>
    <dbReference type="NCBI Taxonomy" id="185949"/>
    <lineage>
        <taxon>Bacteria</taxon>
        <taxon>Pseudomonadati</taxon>
        <taxon>Pseudomonadota</taxon>
        <taxon>Alphaproteobacteria</taxon>
        <taxon>Sphingomonadales</taxon>
        <taxon>Sphingomonadaceae</taxon>
        <taxon>Sphingomonas</taxon>
    </lineage>
</organism>
<evidence type="ECO:0000313" key="3">
    <source>
        <dbReference type="Proteomes" id="UP000326857"/>
    </source>
</evidence>
<accession>A0A5E7ZCG4</accession>